<dbReference type="EMBL" id="MLHG01000016">
    <property type="protein sequence ID" value="OOF40865.1"/>
    <property type="molecule type" value="Genomic_DNA"/>
</dbReference>
<protein>
    <submittedName>
        <fullName evidence="1">Uncharacterized protein</fullName>
    </submittedName>
</protein>
<dbReference type="STRING" id="1908257.BKK47_02865"/>
<evidence type="ECO:0000313" key="2">
    <source>
        <dbReference type="Proteomes" id="UP000189426"/>
    </source>
</evidence>
<reference evidence="1 2" key="1">
    <citation type="submission" date="2016-10" db="EMBL/GenBank/DDBJ databases">
        <title>Rodentibacter gen. nov. and new species.</title>
        <authorList>
            <person name="Christensen H."/>
        </authorList>
    </citation>
    <scope>NUCLEOTIDE SEQUENCE [LARGE SCALE GENOMIC DNA]</scope>
    <source>
        <strain evidence="1 2">Ppn418</strain>
    </source>
</reference>
<dbReference type="RefSeq" id="WP_077493421.1">
    <property type="nucleotide sequence ID" value="NZ_MLHG01000016.1"/>
</dbReference>
<sequence length="198" mass="22435">MAIYNLYRGGYVVEFGKPCRQCDALDEDQLPIKVQPDNRVDGAYGNRDKVEWKSLMRLLFQRYGKAVEDLEVGDKLRVFLNPNHADVKSIFIDFREPVLGFQFDLTTVNGTDLTGKVRKATYAENGGVDTTETAEAFDTAETAQVGKRTQWVIQPVDGYNAKVDVIELEIKALPKDKASLNNLVMLLARRFEQEGYMM</sequence>
<dbReference type="AlphaFoldDB" id="A0A1V3II77"/>
<keyword evidence="2" id="KW-1185">Reference proteome</keyword>
<proteinExistence type="predicted"/>
<organism evidence="1 2">
    <name type="scientific">Rodentibacter mrazii</name>
    <dbReference type="NCBI Taxonomy" id="1908257"/>
    <lineage>
        <taxon>Bacteria</taxon>
        <taxon>Pseudomonadati</taxon>
        <taxon>Pseudomonadota</taxon>
        <taxon>Gammaproteobacteria</taxon>
        <taxon>Pasteurellales</taxon>
        <taxon>Pasteurellaceae</taxon>
        <taxon>Rodentibacter</taxon>
    </lineage>
</organism>
<name>A0A1V3II77_9PAST</name>
<evidence type="ECO:0000313" key="1">
    <source>
        <dbReference type="EMBL" id="OOF40865.1"/>
    </source>
</evidence>
<gene>
    <name evidence="1" type="ORF">BKK47_02865</name>
</gene>
<dbReference type="Proteomes" id="UP000189426">
    <property type="component" value="Unassembled WGS sequence"/>
</dbReference>
<accession>A0A1V3II77</accession>
<comment type="caution">
    <text evidence="1">The sequence shown here is derived from an EMBL/GenBank/DDBJ whole genome shotgun (WGS) entry which is preliminary data.</text>
</comment>